<protein>
    <submittedName>
        <fullName evidence="6">Amino acid permease-associated region</fullName>
    </submittedName>
</protein>
<dbReference type="InterPro" id="IPR050598">
    <property type="entry name" value="AminoAcid_Transporter"/>
</dbReference>
<evidence type="ECO:0000256" key="5">
    <source>
        <dbReference type="SAM" id="Phobius"/>
    </source>
</evidence>
<comment type="subcellular location">
    <subcellularLocation>
        <location evidence="1">Membrane</location>
        <topology evidence="1">Multi-pass membrane protein</topology>
    </subcellularLocation>
</comment>
<feature type="transmembrane region" description="Helical" evidence="5">
    <location>
        <begin position="379"/>
        <end position="399"/>
    </location>
</feature>
<reference evidence="6" key="1">
    <citation type="submission" date="2006-10" db="EMBL/GenBank/DDBJ databases">
        <title>Complete sequence of Solibacter usitatus Ellin6076.</title>
        <authorList>
            <consortium name="US DOE Joint Genome Institute"/>
            <person name="Copeland A."/>
            <person name="Lucas S."/>
            <person name="Lapidus A."/>
            <person name="Barry K."/>
            <person name="Detter J.C."/>
            <person name="Glavina del Rio T."/>
            <person name="Hammon N."/>
            <person name="Israni S."/>
            <person name="Dalin E."/>
            <person name="Tice H."/>
            <person name="Pitluck S."/>
            <person name="Thompson L.S."/>
            <person name="Brettin T."/>
            <person name="Bruce D."/>
            <person name="Han C."/>
            <person name="Tapia R."/>
            <person name="Gilna P."/>
            <person name="Schmutz J."/>
            <person name="Larimer F."/>
            <person name="Land M."/>
            <person name="Hauser L."/>
            <person name="Kyrpides N."/>
            <person name="Mikhailova N."/>
            <person name="Janssen P.H."/>
            <person name="Kuske C.R."/>
            <person name="Richardson P."/>
        </authorList>
    </citation>
    <scope>NUCLEOTIDE SEQUENCE</scope>
    <source>
        <strain evidence="6">Ellin6076</strain>
    </source>
</reference>
<dbReference type="HOGENOM" id="CLU_007946_3_4_0"/>
<dbReference type="GO" id="GO:0016020">
    <property type="term" value="C:membrane"/>
    <property type="evidence" value="ECO:0007669"/>
    <property type="project" value="UniProtKB-SubCell"/>
</dbReference>
<dbReference type="STRING" id="234267.Acid_2124"/>
<dbReference type="eggNOG" id="COG0531">
    <property type="taxonomic scope" value="Bacteria"/>
</dbReference>
<evidence type="ECO:0000256" key="4">
    <source>
        <dbReference type="ARBA" id="ARBA00023136"/>
    </source>
</evidence>
<feature type="transmembrane region" description="Helical" evidence="5">
    <location>
        <begin position="40"/>
        <end position="62"/>
    </location>
</feature>
<feature type="transmembrane region" description="Helical" evidence="5">
    <location>
        <begin position="117"/>
        <end position="140"/>
    </location>
</feature>
<dbReference type="PIRSF" id="PIRSF006060">
    <property type="entry name" value="AA_transporter"/>
    <property type="match status" value="1"/>
</dbReference>
<dbReference type="InParanoid" id="Q026F5"/>
<dbReference type="AlphaFoldDB" id="Q026F5"/>
<dbReference type="EMBL" id="CP000473">
    <property type="protein sequence ID" value="ABJ83114.1"/>
    <property type="molecule type" value="Genomic_DNA"/>
</dbReference>
<keyword evidence="4 5" id="KW-0472">Membrane</keyword>
<dbReference type="GO" id="GO:0015179">
    <property type="term" value="F:L-amino acid transmembrane transporter activity"/>
    <property type="evidence" value="ECO:0007669"/>
    <property type="project" value="TreeGrafter"/>
</dbReference>
<feature type="transmembrane region" description="Helical" evidence="5">
    <location>
        <begin position="352"/>
        <end position="373"/>
    </location>
</feature>
<organism evidence="6">
    <name type="scientific">Solibacter usitatus (strain Ellin6076)</name>
    <dbReference type="NCBI Taxonomy" id="234267"/>
    <lineage>
        <taxon>Bacteria</taxon>
        <taxon>Pseudomonadati</taxon>
        <taxon>Acidobacteriota</taxon>
        <taxon>Terriglobia</taxon>
        <taxon>Bryobacterales</taxon>
        <taxon>Solibacteraceae</taxon>
        <taxon>Candidatus Solibacter</taxon>
    </lineage>
</organism>
<dbReference type="KEGG" id="sus:Acid_2124"/>
<feature type="transmembrane region" description="Helical" evidence="5">
    <location>
        <begin position="74"/>
        <end position="96"/>
    </location>
</feature>
<evidence type="ECO:0000256" key="3">
    <source>
        <dbReference type="ARBA" id="ARBA00022989"/>
    </source>
</evidence>
<dbReference type="FunCoup" id="Q026F5">
    <property type="interactions" value="299"/>
</dbReference>
<evidence type="ECO:0000256" key="1">
    <source>
        <dbReference type="ARBA" id="ARBA00004141"/>
    </source>
</evidence>
<feature type="transmembrane region" description="Helical" evidence="5">
    <location>
        <begin position="440"/>
        <end position="457"/>
    </location>
</feature>
<name>Q026F5_SOLUE</name>
<keyword evidence="2 5" id="KW-0812">Transmembrane</keyword>
<gene>
    <name evidence="6" type="ordered locus">Acid_2124</name>
</gene>
<evidence type="ECO:0000313" key="6">
    <source>
        <dbReference type="EMBL" id="ABJ83114.1"/>
    </source>
</evidence>
<feature type="transmembrane region" description="Helical" evidence="5">
    <location>
        <begin position="146"/>
        <end position="173"/>
    </location>
</feature>
<feature type="transmembrane region" description="Helical" evidence="5">
    <location>
        <begin position="306"/>
        <end position="331"/>
    </location>
</feature>
<evidence type="ECO:0000256" key="2">
    <source>
        <dbReference type="ARBA" id="ARBA00022692"/>
    </source>
</evidence>
<feature type="transmembrane region" description="Helical" evidence="5">
    <location>
        <begin position="219"/>
        <end position="243"/>
    </location>
</feature>
<dbReference type="Gene3D" id="1.20.1740.10">
    <property type="entry name" value="Amino acid/polyamine transporter I"/>
    <property type="match status" value="1"/>
</dbReference>
<dbReference type="PANTHER" id="PTHR11785">
    <property type="entry name" value="AMINO ACID TRANSPORTER"/>
    <property type="match status" value="1"/>
</dbReference>
<dbReference type="Pfam" id="PF13520">
    <property type="entry name" value="AA_permease_2"/>
    <property type="match status" value="1"/>
</dbReference>
<proteinExistence type="predicted"/>
<accession>Q026F5</accession>
<dbReference type="PANTHER" id="PTHR11785:SF512">
    <property type="entry name" value="SOBREMESA, ISOFORM B"/>
    <property type="match status" value="1"/>
</dbReference>
<feature type="transmembrane region" description="Helical" evidence="5">
    <location>
        <begin position="255"/>
        <end position="275"/>
    </location>
</feature>
<keyword evidence="3 5" id="KW-1133">Transmembrane helix</keyword>
<sequence length="462" mass="48947">MQLGGSEGSARIRDCRHPAPPIISPCNHGRNMPSELPRRLGLLDSSAIVVGTIIGSGIFLVPNLVARSLPSAPWIIAVWIFTGALSFFGALAYAELGAMIPATGGQYVFLREAYGPLWGFLCGWTYFFVVISAAIGWLAITFATYLGYFIPLTPALSKLVAITLIAAITFVNYRGITLGATVQKLFTFTKVAALAILVAAAFVGPAHAVSENAAGPVTLSGFGVAMISCLLSYDGWVALSFVAGEVRDPKRTLPLALALGVGGAIAIYVLANIAYLRVLSVGEIAATARVGALAAERTMGPTGGAFVSFSILMSIVGAINGWVLAAPRIYFAQARDGLFFRSFAAIHPRFQTPYVSILTFGAWSALLAITGTYETLASYAMYAAWVFYALTALAVIALRRRQPDRPRPYRMTGYPVTLLIFAAVAFGFVINTFYATPGPAIVGTLLIGAGVPVYFIWRGTAG</sequence>
<feature type="transmembrane region" description="Helical" evidence="5">
    <location>
        <begin position="411"/>
        <end position="434"/>
    </location>
</feature>
<feature type="transmembrane region" description="Helical" evidence="5">
    <location>
        <begin position="185"/>
        <end position="207"/>
    </location>
</feature>
<dbReference type="InterPro" id="IPR002293">
    <property type="entry name" value="AA/rel_permease1"/>
</dbReference>